<dbReference type="KEGG" id="vde:111249223"/>
<dbReference type="GO" id="GO:0003723">
    <property type="term" value="F:RNA binding"/>
    <property type="evidence" value="ECO:0007669"/>
    <property type="project" value="TreeGrafter"/>
</dbReference>
<accession>A0A7M7JXC4</accession>
<dbReference type="OMA" id="LESHCNH"/>
<dbReference type="SMART" id="SM00320">
    <property type="entry name" value="WD40"/>
    <property type="match status" value="6"/>
</dbReference>
<dbReference type="InterPro" id="IPR046351">
    <property type="entry name" value="UTP4"/>
</dbReference>
<dbReference type="InterPro" id="IPR036322">
    <property type="entry name" value="WD40_repeat_dom_sf"/>
</dbReference>
<dbReference type="GO" id="GO:0032040">
    <property type="term" value="C:small-subunit processome"/>
    <property type="evidence" value="ECO:0007669"/>
    <property type="project" value="TreeGrafter"/>
</dbReference>
<dbReference type="InterPro" id="IPR001680">
    <property type="entry name" value="WD40_rpt"/>
</dbReference>
<dbReference type="GeneID" id="111249223"/>
<dbReference type="Proteomes" id="UP000594260">
    <property type="component" value="Unplaced"/>
</dbReference>
<dbReference type="PANTHER" id="PTHR44163:SF1">
    <property type="entry name" value="U3 SMALL NUCLEOLAR RNA-ASSOCIATED PROTEIN 4 HOMOLOG"/>
    <property type="match status" value="1"/>
</dbReference>
<dbReference type="PANTHER" id="PTHR44163">
    <property type="entry name" value="U3 SMALL NUCLEOLAR RNA-ASSOCIATED PROTEIN 4 HOMOLOG"/>
    <property type="match status" value="1"/>
</dbReference>
<proteinExistence type="predicted"/>
<dbReference type="Gene3D" id="2.130.10.10">
    <property type="entry name" value="YVTN repeat-like/Quinoprotein amine dehydrogenase"/>
    <property type="match status" value="3"/>
</dbReference>
<dbReference type="AlphaFoldDB" id="A0A7M7JXC4"/>
<dbReference type="GO" id="GO:0000462">
    <property type="term" value="P:maturation of SSU-rRNA from tricistronic rRNA transcript (SSU-rRNA, 5.8S rRNA, LSU-rRNA)"/>
    <property type="evidence" value="ECO:0007669"/>
    <property type="project" value="InterPro"/>
</dbReference>
<keyword evidence="2" id="KW-1185">Reference proteome</keyword>
<protein>
    <recommendedName>
        <fullName evidence="3">Cirhin</fullName>
    </recommendedName>
</protein>
<reference evidence="1" key="1">
    <citation type="submission" date="2021-01" db="UniProtKB">
        <authorList>
            <consortium name="EnsemblMetazoa"/>
        </authorList>
    </citation>
    <scope>IDENTIFICATION</scope>
</reference>
<evidence type="ECO:0008006" key="3">
    <source>
        <dbReference type="Google" id="ProtNLM"/>
    </source>
</evidence>
<dbReference type="GO" id="GO:0034455">
    <property type="term" value="C:t-UTP complex"/>
    <property type="evidence" value="ECO:0007669"/>
    <property type="project" value="TreeGrafter"/>
</dbReference>
<sequence>MIMLHRIRVYNPSPVAAKCMTGTPGKIALGRDDGSIEVWSTRNSLFCIAQFDSPFKCVEALAFAKSVHEEKQLTLFSTGIDGRIIRYNGQGKVEEALMISGSPIWCLATSPSGKRLAAGSEDGYVHIIDTTQHVMVSTRRLQQKIVGRILSCHWFPCEEKLVTGSLDSLKIWDVEKERAIENMTLSRVNRKDPSLVFSVVVVEEGRTIVSGDSCGRIIFWDSHTGSQIQNFKLHASDVLTMHAFDDEVFAAGVDPVIFRLYRSENRWLHEKIIQSHTHDIRALWLQDDRLFSVGVDAQLGVIHLSSPNKHFQRILPPSFSRNVECDDNLLLFNYGTHVELWTTQPGEKLKLLVKLKASISSPFRVVHICRTSFAVASATKVMIYKLSLSRDNRLEGCEKIYSNELPDDVAVRSLLLSSSGRRLFIALQDGRLILANVAEETIDTRARLTGASVTCCAAGPQFVAFGDSLGNVTLYDHDLKLKCSLPKHSTAVPLAMHFENDRLYVGYDDLIFYEFCTRAEKYAAWSENCLKDQNFEARVTQIRKGMLSSDGLRDIVLTPSSDVLLGFEAKVCLAKKALLPTDCKQGVAVSPDFSNAVRLWRHYDDVAVCEISGNQLALNLPPILKKKRFV</sequence>
<evidence type="ECO:0000313" key="2">
    <source>
        <dbReference type="Proteomes" id="UP000594260"/>
    </source>
</evidence>
<dbReference type="GO" id="GO:0030686">
    <property type="term" value="C:90S preribosome"/>
    <property type="evidence" value="ECO:0007669"/>
    <property type="project" value="InterPro"/>
</dbReference>
<dbReference type="OrthoDB" id="8883818at2759"/>
<evidence type="ECO:0000313" key="1">
    <source>
        <dbReference type="EnsemblMetazoa" id="XP_022658526"/>
    </source>
</evidence>
<dbReference type="EnsemblMetazoa" id="XM_022802791">
    <property type="protein sequence ID" value="XP_022658526"/>
    <property type="gene ID" value="LOC111249223"/>
</dbReference>
<dbReference type="Pfam" id="PF00400">
    <property type="entry name" value="WD40"/>
    <property type="match status" value="1"/>
</dbReference>
<dbReference type="InterPro" id="IPR015943">
    <property type="entry name" value="WD40/YVTN_repeat-like_dom_sf"/>
</dbReference>
<dbReference type="SUPFAM" id="SSF50978">
    <property type="entry name" value="WD40 repeat-like"/>
    <property type="match status" value="2"/>
</dbReference>
<name>A0A7M7JXC4_VARDE</name>
<organism evidence="1 2">
    <name type="scientific">Varroa destructor</name>
    <name type="common">Honeybee mite</name>
    <dbReference type="NCBI Taxonomy" id="109461"/>
    <lineage>
        <taxon>Eukaryota</taxon>
        <taxon>Metazoa</taxon>
        <taxon>Ecdysozoa</taxon>
        <taxon>Arthropoda</taxon>
        <taxon>Chelicerata</taxon>
        <taxon>Arachnida</taxon>
        <taxon>Acari</taxon>
        <taxon>Parasitiformes</taxon>
        <taxon>Mesostigmata</taxon>
        <taxon>Gamasina</taxon>
        <taxon>Dermanyssoidea</taxon>
        <taxon>Varroidae</taxon>
        <taxon>Varroa</taxon>
    </lineage>
</organism>
<dbReference type="InParanoid" id="A0A7M7JXC4"/>
<dbReference type="RefSeq" id="XP_022658526.1">
    <property type="nucleotide sequence ID" value="XM_022802791.1"/>
</dbReference>
<dbReference type="FunCoup" id="A0A7M7JXC4">
    <property type="interactions" value="1053"/>
</dbReference>